<dbReference type="InterPro" id="IPR046867">
    <property type="entry name" value="AldOxase/xan_DH_MoCoBD2"/>
</dbReference>
<evidence type="ECO:0000313" key="5">
    <source>
        <dbReference type="Proteomes" id="UP000027665"/>
    </source>
</evidence>
<feature type="domain" description="Aldehyde oxidase/xanthine dehydrogenase a/b hammerhead" evidence="3">
    <location>
        <begin position="26"/>
        <end position="138"/>
    </location>
</feature>
<evidence type="ECO:0000256" key="1">
    <source>
        <dbReference type="ARBA" id="ARBA00022505"/>
    </source>
</evidence>
<dbReference type="STRING" id="2754.EH55_01995"/>
<comment type="caution">
    <text evidence="4">The sequence shown here is derived from an EMBL/GenBank/DDBJ whole genome shotgun (WGS) entry which is preliminary data.</text>
</comment>
<name>A0A073IVH3_9BACT</name>
<dbReference type="PANTHER" id="PTHR11908">
    <property type="entry name" value="XANTHINE DEHYDROGENASE"/>
    <property type="match status" value="1"/>
</dbReference>
<dbReference type="InterPro" id="IPR016208">
    <property type="entry name" value="Ald_Oxase/xanthine_DH-like"/>
</dbReference>
<reference evidence="4 5" key="1">
    <citation type="submission" date="2014-04" db="EMBL/GenBank/DDBJ databases">
        <title>Draft Genome Sequence of Synergistes jonesii.</title>
        <authorList>
            <person name="Coil D.A."/>
            <person name="Eisen J.A."/>
            <person name="Holland-Moritz H.E."/>
        </authorList>
    </citation>
    <scope>NUCLEOTIDE SEQUENCE [LARGE SCALE GENOMIC DNA]</scope>
    <source>
        <strain evidence="4 5">78-1</strain>
    </source>
</reference>
<dbReference type="EMBL" id="JMKI01000002">
    <property type="protein sequence ID" value="KEJ93565.1"/>
    <property type="molecule type" value="Genomic_DNA"/>
</dbReference>
<accession>A0A073IVH3</accession>
<dbReference type="Gene3D" id="3.90.1170.50">
    <property type="entry name" value="Aldehyde oxidase/xanthine dehydrogenase, a/b hammerhead"/>
    <property type="match status" value="1"/>
</dbReference>
<dbReference type="GO" id="GO:0016491">
    <property type="term" value="F:oxidoreductase activity"/>
    <property type="evidence" value="ECO:0007669"/>
    <property type="project" value="UniProtKB-KW"/>
</dbReference>
<organism evidence="4 5">
    <name type="scientific">Synergistes jonesii</name>
    <dbReference type="NCBI Taxonomy" id="2754"/>
    <lineage>
        <taxon>Bacteria</taxon>
        <taxon>Thermotogati</taxon>
        <taxon>Synergistota</taxon>
        <taxon>Synergistia</taxon>
        <taxon>Synergistales</taxon>
        <taxon>Synergistaceae</taxon>
        <taxon>Synergistes</taxon>
    </lineage>
</organism>
<evidence type="ECO:0000256" key="2">
    <source>
        <dbReference type="ARBA" id="ARBA00023002"/>
    </source>
</evidence>
<dbReference type="InterPro" id="IPR008274">
    <property type="entry name" value="AldOxase/xan_DH_MoCoBD1"/>
</dbReference>
<keyword evidence="5" id="KW-1185">Reference proteome</keyword>
<dbReference type="InterPro" id="IPR037165">
    <property type="entry name" value="AldOxase/xan_DH_Mopterin-bd_sf"/>
</dbReference>
<dbReference type="eggNOG" id="COG1529">
    <property type="taxonomic scope" value="Bacteria"/>
</dbReference>
<dbReference type="InterPro" id="IPR036856">
    <property type="entry name" value="Ald_Oxase/Xan_DH_a/b_sf"/>
</dbReference>
<proteinExistence type="predicted"/>
<dbReference type="Proteomes" id="UP000027665">
    <property type="component" value="Unassembled WGS sequence"/>
</dbReference>
<keyword evidence="1" id="KW-0500">Molybdenum</keyword>
<dbReference type="SMART" id="SM01008">
    <property type="entry name" value="Ald_Xan_dh_C"/>
    <property type="match status" value="1"/>
</dbReference>
<dbReference type="SUPFAM" id="SSF56003">
    <property type="entry name" value="Molybdenum cofactor-binding domain"/>
    <property type="match status" value="1"/>
</dbReference>
<sequence>MCKMNDRAFSVVNHPLVRLEAKGKITGCAVYTGDIKLPGMVYAAIIRSPYARASVTKIDISAAEAVPGYAGALLPNDVPDILYNCSGNPPSPLLLKDEKILTTEPKCAGDRILCVAAETPEACREVCGKVIVEYAPKKAFFTIADALKEDAEPLQPHLSVDNVVWKREVKEGDTDDGFERSDVVIEGCFRIPPMQHTAIEPTACVCDFSDRNELTVWSNSQTIFQERRILSELVGISENKIRVIKPAVGGGFGARQQLHSQPVAALLSRKLGRPVKIVNDREEELTSTVVRHGAVADVRLGSTKDGMMISFYADYKLNTGPYTTHGPTVLCAGARKFQYAVPNYFFDGKCVLTDNVTAGAFRGYGNMQLAFAREVMIDRLAIKLNVDPVELRLKNHVTVGGHFPGSDLTVTSCEIAECARLCLEKRREIDAAEGITDDGEVKQAWGVSFACHGSGPSSREGLSSAAVNINSDGSAELLVGSADIGQGSETMLSQIAAETLGIPLEDVTITAADTRTTPYDTGTFGSSQTFICGTAVRRACIDVYETLKKLLESISDDMVSLCDKVFYVGREKLDFRAAVRRVMFHQRGGVVIGRGVYKADACPNPFSVCMVKAEYHKNINAIRLLHLIEAVDVGTPINPLTVEGQIEGGAAQGVGYTMTEQIEINNIAKKPLSTDLLHYKIPLASDLPRIHALIAEGYEPTGPFGAKSVGELSTVPVAPAIVNAVSRASGREINKLPLCEEFLILPNIVE</sequence>
<dbReference type="Pfam" id="PF01315">
    <property type="entry name" value="Ald_Xan_dh_C"/>
    <property type="match status" value="1"/>
</dbReference>
<dbReference type="AlphaFoldDB" id="A0A073IVH3"/>
<dbReference type="PATRIC" id="fig|2754.20.peg.359"/>
<dbReference type="Pfam" id="PF20256">
    <property type="entry name" value="MoCoBD_2"/>
    <property type="match status" value="1"/>
</dbReference>
<protein>
    <recommendedName>
        <fullName evidence="3">Aldehyde oxidase/xanthine dehydrogenase a/b hammerhead domain-containing protein</fullName>
    </recommendedName>
</protein>
<dbReference type="PANTHER" id="PTHR11908:SF132">
    <property type="entry name" value="ALDEHYDE OXIDASE 1-RELATED"/>
    <property type="match status" value="1"/>
</dbReference>
<evidence type="ECO:0000259" key="3">
    <source>
        <dbReference type="SMART" id="SM01008"/>
    </source>
</evidence>
<dbReference type="Gene3D" id="3.30.365.10">
    <property type="entry name" value="Aldehyde oxidase/xanthine dehydrogenase, molybdopterin binding domain"/>
    <property type="match status" value="4"/>
</dbReference>
<gene>
    <name evidence="4" type="ORF">EH55_01995</name>
</gene>
<dbReference type="GO" id="GO:0005506">
    <property type="term" value="F:iron ion binding"/>
    <property type="evidence" value="ECO:0007669"/>
    <property type="project" value="InterPro"/>
</dbReference>
<dbReference type="Pfam" id="PF02738">
    <property type="entry name" value="MoCoBD_1"/>
    <property type="match status" value="1"/>
</dbReference>
<dbReference type="OrthoDB" id="9759099at2"/>
<dbReference type="InterPro" id="IPR000674">
    <property type="entry name" value="Ald_Oxase/Xan_DH_a/b"/>
</dbReference>
<evidence type="ECO:0000313" key="4">
    <source>
        <dbReference type="EMBL" id="KEJ93565.1"/>
    </source>
</evidence>
<keyword evidence="2" id="KW-0560">Oxidoreductase</keyword>
<dbReference type="SUPFAM" id="SSF54665">
    <property type="entry name" value="CO dehydrogenase molybdoprotein N-domain-like"/>
    <property type="match status" value="1"/>
</dbReference>